<dbReference type="Proteomes" id="UP000077755">
    <property type="component" value="Chromosome 7"/>
</dbReference>
<evidence type="ECO:0000313" key="2">
    <source>
        <dbReference type="Proteomes" id="UP000077755"/>
    </source>
</evidence>
<dbReference type="EMBL" id="CP093349">
    <property type="protein sequence ID" value="WOH09370.1"/>
    <property type="molecule type" value="Genomic_DNA"/>
</dbReference>
<sequence>MQSSGDSIQIPCDAEVFGIEKRIFILYENIVALLEFNMIGQAAIAAYMQYQGIFIYFFIDYLSYGDINAGRGNKAPSFKYITGCPKQPGGTECGYVIMRYMKEIVMDNEMTFFKRNRKVICSKAELDEVRFETLSHIESFL</sequence>
<proteinExistence type="predicted"/>
<evidence type="ECO:0008006" key="3">
    <source>
        <dbReference type="Google" id="ProtNLM"/>
    </source>
</evidence>
<protein>
    <recommendedName>
        <fullName evidence="3">Ubiquitin-like protease family profile domain-containing protein</fullName>
    </recommendedName>
</protein>
<reference evidence="1" key="2">
    <citation type="submission" date="2022-03" db="EMBL/GenBank/DDBJ databases">
        <title>Draft title - Genomic analysis of global carrot germplasm unveils the trajectory of domestication and the origin of high carotenoid orange carrot.</title>
        <authorList>
            <person name="Iorizzo M."/>
            <person name="Ellison S."/>
            <person name="Senalik D."/>
            <person name="Macko-Podgorni A."/>
            <person name="Grzebelus D."/>
            <person name="Bostan H."/>
            <person name="Rolling W."/>
            <person name="Curaba J."/>
            <person name="Simon P."/>
        </authorList>
    </citation>
    <scope>NUCLEOTIDE SEQUENCE</scope>
    <source>
        <tissue evidence="1">Leaf</tissue>
    </source>
</reference>
<gene>
    <name evidence="1" type="ORF">DCAR_0728827</name>
</gene>
<keyword evidence="2" id="KW-1185">Reference proteome</keyword>
<organism evidence="1 2">
    <name type="scientific">Daucus carota subsp. sativus</name>
    <name type="common">Carrot</name>
    <dbReference type="NCBI Taxonomy" id="79200"/>
    <lineage>
        <taxon>Eukaryota</taxon>
        <taxon>Viridiplantae</taxon>
        <taxon>Streptophyta</taxon>
        <taxon>Embryophyta</taxon>
        <taxon>Tracheophyta</taxon>
        <taxon>Spermatophyta</taxon>
        <taxon>Magnoliopsida</taxon>
        <taxon>eudicotyledons</taxon>
        <taxon>Gunneridae</taxon>
        <taxon>Pentapetalae</taxon>
        <taxon>asterids</taxon>
        <taxon>campanulids</taxon>
        <taxon>Apiales</taxon>
        <taxon>Apiaceae</taxon>
        <taxon>Apioideae</taxon>
        <taxon>Scandiceae</taxon>
        <taxon>Daucinae</taxon>
        <taxon>Daucus</taxon>
        <taxon>Daucus sect. Daucus</taxon>
    </lineage>
</organism>
<reference evidence="1" key="1">
    <citation type="journal article" date="2016" name="Nat. Genet.">
        <title>A high-quality carrot genome assembly provides new insights into carotenoid accumulation and asterid genome evolution.</title>
        <authorList>
            <person name="Iorizzo M."/>
            <person name="Ellison S."/>
            <person name="Senalik D."/>
            <person name="Zeng P."/>
            <person name="Satapoomin P."/>
            <person name="Huang J."/>
            <person name="Bowman M."/>
            <person name="Iovene M."/>
            <person name="Sanseverino W."/>
            <person name="Cavagnaro P."/>
            <person name="Yildiz M."/>
            <person name="Macko-Podgorni A."/>
            <person name="Moranska E."/>
            <person name="Grzebelus E."/>
            <person name="Grzebelus D."/>
            <person name="Ashrafi H."/>
            <person name="Zheng Z."/>
            <person name="Cheng S."/>
            <person name="Spooner D."/>
            <person name="Van Deynze A."/>
            <person name="Simon P."/>
        </authorList>
    </citation>
    <scope>NUCLEOTIDE SEQUENCE</scope>
    <source>
        <tissue evidence="1">Leaf</tissue>
    </source>
</reference>
<dbReference type="AlphaFoldDB" id="A0AAF0XKC2"/>
<name>A0AAF0XKC2_DAUCS</name>
<evidence type="ECO:0000313" key="1">
    <source>
        <dbReference type="EMBL" id="WOH09370.1"/>
    </source>
</evidence>
<accession>A0AAF0XKC2</accession>